<dbReference type="WBParaSite" id="PSAMB.scaffold802size41137.g8756.t1">
    <property type="protein sequence ID" value="PSAMB.scaffold802size41137.g8756.t1"/>
    <property type="gene ID" value="PSAMB.scaffold802size41137.g8756"/>
</dbReference>
<name>A0A914XJ29_9BILA</name>
<evidence type="ECO:0000313" key="4">
    <source>
        <dbReference type="Proteomes" id="UP000887566"/>
    </source>
</evidence>
<dbReference type="GO" id="GO:0005509">
    <property type="term" value="F:calcium ion binding"/>
    <property type="evidence" value="ECO:0007669"/>
    <property type="project" value="InterPro"/>
</dbReference>
<dbReference type="InterPro" id="IPR002048">
    <property type="entry name" value="EF_hand_dom"/>
</dbReference>
<feature type="signal peptide" evidence="2">
    <location>
        <begin position="1"/>
        <end position="19"/>
    </location>
</feature>
<accession>A0A914XJ29</accession>
<dbReference type="InterPro" id="IPR018247">
    <property type="entry name" value="EF_Hand_1_Ca_BS"/>
</dbReference>
<evidence type="ECO:0000313" key="5">
    <source>
        <dbReference type="WBParaSite" id="PSAMB.scaffold802size41137.g8756.t1"/>
    </source>
</evidence>
<dbReference type="PROSITE" id="PS50222">
    <property type="entry name" value="EF_HAND_2"/>
    <property type="match status" value="1"/>
</dbReference>
<sequence>MIFLLTLICFGSFSSLCWTQGIPFWNLTYVEMDFNRDGRLSQYDLEQATNNTWMPTDRIMKWFTDLDIDGDKVLTRSDGLLLQKRLKMEVKRCADEAIQEFERIDLDSDGNVTVGELMTFLAKFDGTTKTLVETRFGENDLNGDGKIIVNEYVSHQMTARCF</sequence>
<dbReference type="PROSITE" id="PS00018">
    <property type="entry name" value="EF_HAND_1"/>
    <property type="match status" value="2"/>
</dbReference>
<dbReference type="Proteomes" id="UP000887566">
    <property type="component" value="Unplaced"/>
</dbReference>
<feature type="domain" description="EF-hand" evidence="3">
    <location>
        <begin position="92"/>
        <end position="127"/>
    </location>
</feature>
<dbReference type="Gene3D" id="1.10.238.10">
    <property type="entry name" value="EF-hand"/>
    <property type="match status" value="1"/>
</dbReference>
<proteinExistence type="predicted"/>
<dbReference type="InterPro" id="IPR011992">
    <property type="entry name" value="EF-hand-dom_pair"/>
</dbReference>
<keyword evidence="2" id="KW-0732">Signal</keyword>
<keyword evidence="4" id="KW-1185">Reference proteome</keyword>
<protein>
    <submittedName>
        <fullName evidence="5">EF-hand domain-containing protein</fullName>
    </submittedName>
</protein>
<organism evidence="4 5">
    <name type="scientific">Plectus sambesii</name>
    <dbReference type="NCBI Taxonomy" id="2011161"/>
    <lineage>
        <taxon>Eukaryota</taxon>
        <taxon>Metazoa</taxon>
        <taxon>Ecdysozoa</taxon>
        <taxon>Nematoda</taxon>
        <taxon>Chromadorea</taxon>
        <taxon>Plectida</taxon>
        <taxon>Plectina</taxon>
        <taxon>Plectoidea</taxon>
        <taxon>Plectidae</taxon>
        <taxon>Plectus</taxon>
    </lineage>
</organism>
<evidence type="ECO:0000256" key="2">
    <source>
        <dbReference type="SAM" id="SignalP"/>
    </source>
</evidence>
<evidence type="ECO:0000259" key="3">
    <source>
        <dbReference type="PROSITE" id="PS50222"/>
    </source>
</evidence>
<dbReference type="SUPFAM" id="SSF47473">
    <property type="entry name" value="EF-hand"/>
    <property type="match status" value="1"/>
</dbReference>
<dbReference type="Pfam" id="PF13202">
    <property type="entry name" value="EF-hand_5"/>
    <property type="match status" value="1"/>
</dbReference>
<reference evidence="5" key="1">
    <citation type="submission" date="2022-11" db="UniProtKB">
        <authorList>
            <consortium name="WormBaseParasite"/>
        </authorList>
    </citation>
    <scope>IDENTIFICATION</scope>
</reference>
<dbReference type="AlphaFoldDB" id="A0A914XJ29"/>
<keyword evidence="1" id="KW-0106">Calcium</keyword>
<evidence type="ECO:0000256" key="1">
    <source>
        <dbReference type="ARBA" id="ARBA00022837"/>
    </source>
</evidence>
<feature type="chain" id="PRO_5037471565" evidence="2">
    <location>
        <begin position="20"/>
        <end position="162"/>
    </location>
</feature>